<dbReference type="RefSeq" id="WP_007573536.1">
    <property type="nucleotide sequence ID" value="NZ_BPTS01000001.1"/>
</dbReference>
<dbReference type="HOGENOM" id="CLU_2882151_0_0_10"/>
<evidence type="ECO:0000313" key="2">
    <source>
        <dbReference type="Proteomes" id="UP000002772"/>
    </source>
</evidence>
<sequence>MKNDVFSVIESGDMLNELSLSMVLGGAIGNEGVGRDCDHCNTCGNGGNNSNNTTEEEILVNIG</sequence>
<accession>F8N7S4</accession>
<organism evidence="1 2">
    <name type="scientific">Hallella multisaccharivorax DSM 17128</name>
    <dbReference type="NCBI Taxonomy" id="688246"/>
    <lineage>
        <taxon>Bacteria</taxon>
        <taxon>Pseudomonadati</taxon>
        <taxon>Bacteroidota</taxon>
        <taxon>Bacteroidia</taxon>
        <taxon>Bacteroidales</taxon>
        <taxon>Prevotellaceae</taxon>
        <taxon>Hallella</taxon>
    </lineage>
</organism>
<dbReference type="STRING" id="688246.Premu_0984"/>
<gene>
    <name evidence="1" type="ORF">Premu_0984</name>
</gene>
<proteinExistence type="predicted"/>
<evidence type="ECO:0000313" key="1">
    <source>
        <dbReference type="EMBL" id="EGN56429.1"/>
    </source>
</evidence>
<dbReference type="EMBL" id="GL945017">
    <property type="protein sequence ID" value="EGN56429.1"/>
    <property type="molecule type" value="Genomic_DNA"/>
</dbReference>
<reference evidence="2" key="1">
    <citation type="journal article" date="2011" name="Stand. Genomic Sci.">
        <title>Non-contiguous finished genome sequence of the opportunistic oral pathogen Prevotella multisaccharivorax type strain (PPPA20).</title>
        <authorList>
            <person name="Pati A."/>
            <person name="Gronow S."/>
            <person name="Lu M."/>
            <person name="Lapidus A."/>
            <person name="Nolan M."/>
            <person name="Lucas S."/>
            <person name="Hammon N."/>
            <person name="Deshpande S."/>
            <person name="Cheng J.F."/>
            <person name="Tapia R."/>
            <person name="Han C."/>
            <person name="Goodwin L."/>
            <person name="Pitluck S."/>
            <person name="Liolios K."/>
            <person name="Pagani I."/>
            <person name="Mavromatis K."/>
            <person name="Mikhailova N."/>
            <person name="Huntemann M."/>
            <person name="Chen A."/>
            <person name="Palaniappan K."/>
            <person name="Land M."/>
            <person name="Hauser L."/>
            <person name="Detter J.C."/>
            <person name="Brambilla E.M."/>
            <person name="Rohde M."/>
            <person name="Goker M."/>
            <person name="Woyke T."/>
            <person name="Bristow J."/>
            <person name="Eisen J.A."/>
            <person name="Markowitz V."/>
            <person name="Hugenholtz P."/>
            <person name="Kyrpides N.C."/>
            <person name="Klenk H.P."/>
            <person name="Ivanova N."/>
        </authorList>
    </citation>
    <scope>NUCLEOTIDE SEQUENCE [LARGE SCALE GENOMIC DNA]</scope>
    <source>
        <strain evidence="2">DSM 17128</strain>
    </source>
</reference>
<keyword evidence="2" id="KW-1185">Reference proteome</keyword>
<dbReference type="AlphaFoldDB" id="F8N7S4"/>
<dbReference type="Proteomes" id="UP000002772">
    <property type="component" value="Unassembled WGS sequence"/>
</dbReference>
<protein>
    <submittedName>
        <fullName evidence="1">Uncharacterized protein</fullName>
    </submittedName>
</protein>
<name>F8N7S4_9BACT</name>